<dbReference type="OrthoDB" id="9797508at2"/>
<dbReference type="Pfam" id="PF02566">
    <property type="entry name" value="OsmC"/>
    <property type="match status" value="1"/>
</dbReference>
<accession>A0A516H379</accession>
<reference evidence="2 3" key="1">
    <citation type="submission" date="2019-07" db="EMBL/GenBank/DDBJ databases">
        <title>Genome sequencing for Ferrovibrio sp. K5.</title>
        <authorList>
            <person name="Park S.-J."/>
        </authorList>
    </citation>
    <scope>NUCLEOTIDE SEQUENCE [LARGE SCALE GENOMIC DNA]</scope>
    <source>
        <strain evidence="2 3">K5</strain>
    </source>
</reference>
<comment type="similarity">
    <text evidence="1">Belongs to the OsmC/Ohr family.</text>
</comment>
<sequence length="140" mass="14218">MSITPLYTTTATATGGRAGQVKSADGIIDMTLAMPKELGGPGNAANPETFFASGYAACFQGALGLVARNQKITLPAGNTVTVTIGIGKDETSFGLNAKIAVNLPGMDKAQAEALTAAAHQVCPYSKATRGNIEATLETTV</sequence>
<dbReference type="InterPro" id="IPR003718">
    <property type="entry name" value="OsmC/Ohr_fam"/>
</dbReference>
<dbReference type="AlphaFoldDB" id="A0A516H379"/>
<dbReference type="InterPro" id="IPR019953">
    <property type="entry name" value="OHR"/>
</dbReference>
<dbReference type="SUPFAM" id="SSF82784">
    <property type="entry name" value="OsmC-like"/>
    <property type="match status" value="1"/>
</dbReference>
<dbReference type="KEGG" id="fer:FNB15_13525"/>
<dbReference type="PANTHER" id="PTHR33797:SF2">
    <property type="entry name" value="ORGANIC HYDROPEROXIDE RESISTANCE PROTEIN-LIKE"/>
    <property type="match status" value="1"/>
</dbReference>
<name>A0A516H379_9PROT</name>
<dbReference type="Gene3D" id="3.30.300.20">
    <property type="match status" value="1"/>
</dbReference>
<protein>
    <submittedName>
        <fullName evidence="2">Ohr family peroxiredoxin</fullName>
    </submittedName>
</protein>
<dbReference type="Gene3D" id="2.20.25.10">
    <property type="match status" value="1"/>
</dbReference>
<dbReference type="InterPro" id="IPR036102">
    <property type="entry name" value="OsmC/Ohrsf"/>
</dbReference>
<keyword evidence="3" id="KW-1185">Reference proteome</keyword>
<dbReference type="Proteomes" id="UP000317496">
    <property type="component" value="Chromosome"/>
</dbReference>
<evidence type="ECO:0000313" key="3">
    <source>
        <dbReference type="Proteomes" id="UP000317496"/>
    </source>
</evidence>
<organism evidence="2 3">
    <name type="scientific">Ferrovibrio terrae</name>
    <dbReference type="NCBI Taxonomy" id="2594003"/>
    <lineage>
        <taxon>Bacteria</taxon>
        <taxon>Pseudomonadati</taxon>
        <taxon>Pseudomonadota</taxon>
        <taxon>Alphaproteobacteria</taxon>
        <taxon>Rhodospirillales</taxon>
        <taxon>Rhodospirillaceae</taxon>
        <taxon>Ferrovibrio</taxon>
    </lineage>
</organism>
<dbReference type="RefSeq" id="WP_144069208.1">
    <property type="nucleotide sequence ID" value="NZ_CP041636.1"/>
</dbReference>
<dbReference type="InterPro" id="IPR015946">
    <property type="entry name" value="KH_dom-like_a/b"/>
</dbReference>
<dbReference type="EMBL" id="CP041636">
    <property type="protein sequence ID" value="QDO98227.1"/>
    <property type="molecule type" value="Genomic_DNA"/>
</dbReference>
<evidence type="ECO:0000256" key="1">
    <source>
        <dbReference type="ARBA" id="ARBA00007378"/>
    </source>
</evidence>
<proteinExistence type="inferred from homology"/>
<dbReference type="PANTHER" id="PTHR33797">
    <property type="entry name" value="ORGANIC HYDROPEROXIDE RESISTANCE PROTEIN-LIKE"/>
    <property type="match status" value="1"/>
</dbReference>
<dbReference type="NCBIfam" id="TIGR03561">
    <property type="entry name" value="organ_hyd_perox"/>
    <property type="match status" value="1"/>
</dbReference>
<dbReference type="GO" id="GO:0006979">
    <property type="term" value="P:response to oxidative stress"/>
    <property type="evidence" value="ECO:0007669"/>
    <property type="project" value="InterPro"/>
</dbReference>
<evidence type="ECO:0000313" key="2">
    <source>
        <dbReference type="EMBL" id="QDO98227.1"/>
    </source>
</evidence>
<gene>
    <name evidence="2" type="ORF">FNB15_13525</name>
</gene>